<name>A0A292Q224_9PEZI</name>
<dbReference type="EMBL" id="LN890972">
    <property type="protein sequence ID" value="CUS13474.1"/>
    <property type="molecule type" value="Genomic_DNA"/>
</dbReference>
<feature type="non-terminal residue" evidence="6">
    <location>
        <position position="394"/>
    </location>
</feature>
<organism evidence="6 7">
    <name type="scientific">Tuber aestivum</name>
    <name type="common">summer truffle</name>
    <dbReference type="NCBI Taxonomy" id="59557"/>
    <lineage>
        <taxon>Eukaryota</taxon>
        <taxon>Fungi</taxon>
        <taxon>Dikarya</taxon>
        <taxon>Ascomycota</taxon>
        <taxon>Pezizomycotina</taxon>
        <taxon>Pezizomycetes</taxon>
        <taxon>Pezizales</taxon>
        <taxon>Tuberaceae</taxon>
        <taxon>Tuber</taxon>
    </lineage>
</organism>
<dbReference type="InterPro" id="IPR004855">
    <property type="entry name" value="TFIIA_asu/bsu"/>
</dbReference>
<reference evidence="6" key="1">
    <citation type="submission" date="2015-10" db="EMBL/GenBank/DDBJ databases">
        <authorList>
            <person name="Regsiter A."/>
            <person name="william w."/>
        </authorList>
    </citation>
    <scope>NUCLEOTIDE SEQUENCE</scope>
    <source>
        <strain evidence="6">Montdore</strain>
    </source>
</reference>
<dbReference type="GO" id="GO:0005672">
    <property type="term" value="C:transcription factor TFIIA complex"/>
    <property type="evidence" value="ECO:0007669"/>
    <property type="project" value="InterPro"/>
</dbReference>
<accession>A0A292Q224</accession>
<dbReference type="FunFam" id="2.30.18.10:FF:000006">
    <property type="entry name" value="Transcription factor TFIIA complex subunit Toa1"/>
    <property type="match status" value="1"/>
</dbReference>
<dbReference type="PANTHER" id="PTHR12694">
    <property type="entry name" value="TRANSCRIPTION INITIATION FACTOR IIA SUBUNIT 1"/>
    <property type="match status" value="1"/>
</dbReference>
<dbReference type="SMART" id="SM01371">
    <property type="entry name" value="TFIIA"/>
    <property type="match status" value="1"/>
</dbReference>
<evidence type="ECO:0000313" key="6">
    <source>
        <dbReference type="EMBL" id="CUS13474.1"/>
    </source>
</evidence>
<protein>
    <submittedName>
        <fullName evidence="6">Uncharacterized protein</fullName>
    </submittedName>
</protein>
<evidence type="ECO:0000256" key="4">
    <source>
        <dbReference type="ARBA" id="ARBA00023242"/>
    </source>
</evidence>
<feature type="compositionally biased region" description="Low complexity" evidence="5">
    <location>
        <begin position="291"/>
        <end position="305"/>
    </location>
</feature>
<sequence>SGVLRLFPCFLCLFYPKLSFPNRLYFVQFTVSYLSHPRLSPPQVTNLDEALADWSLLFFFASFLPQVWQSKLTDLNVATFPWDPPSEAPQASASATAPNPPAKAQNNGAQQPNAVKQEPGAQNPNPQTVNVGVRIKPEPVAEPQGVYAPPAQPTGNPTHNPALAEARARQNLAQRFGNNPQLPRPAGGLVLPALITNPQQRQQNGIPQHDGGGEEAIPIEGYGNISRSEADKILLCRISDAERESDRATDELVKALRDLGHSPKSPKSRRRQKAQDAYEEALDPSNHYPHAAPVPTVPGAAGTPGSWSASMKQVDGESGDEEVVDEDAINSDLDDPEDDEIDGEDDDEVPQIMLCMYDKVQRTKNKWKCVLKDGVLTINQTEYVFHKATGEYEW</sequence>
<evidence type="ECO:0000256" key="5">
    <source>
        <dbReference type="SAM" id="MobiDB-lite"/>
    </source>
</evidence>
<dbReference type="SUPFAM" id="SSF50784">
    <property type="entry name" value="Transcription factor IIA (TFIIA), beta-barrel domain"/>
    <property type="match status" value="1"/>
</dbReference>
<feature type="region of interest" description="Disordered" evidence="5">
    <location>
        <begin position="83"/>
        <end position="161"/>
    </location>
</feature>
<keyword evidence="7" id="KW-1185">Reference proteome</keyword>
<dbReference type="InterPro" id="IPR009088">
    <property type="entry name" value="TFIIA_b-brl"/>
</dbReference>
<dbReference type="Pfam" id="PF03153">
    <property type="entry name" value="TFIIA"/>
    <property type="match status" value="1"/>
</dbReference>
<keyword evidence="3" id="KW-0804">Transcription</keyword>
<gene>
    <name evidence="6" type="ORF">GSTUAT00002412001</name>
</gene>
<dbReference type="PANTHER" id="PTHR12694:SF8">
    <property type="entry name" value="TRANSCRIPTION INITIATION FACTOR IIA SUBUNIT 1"/>
    <property type="match status" value="1"/>
</dbReference>
<comment type="subcellular location">
    <subcellularLocation>
        <location evidence="1">Nucleus</location>
    </subcellularLocation>
</comment>
<feature type="compositionally biased region" description="Polar residues" evidence="5">
    <location>
        <begin position="105"/>
        <end position="130"/>
    </location>
</feature>
<evidence type="ECO:0000313" key="7">
    <source>
        <dbReference type="Proteomes" id="UP001412239"/>
    </source>
</evidence>
<proteinExistence type="inferred from homology"/>
<feature type="region of interest" description="Disordered" evidence="5">
    <location>
        <begin position="256"/>
        <end position="346"/>
    </location>
</feature>
<dbReference type="GO" id="GO:0006367">
    <property type="term" value="P:transcription initiation at RNA polymerase II promoter"/>
    <property type="evidence" value="ECO:0007669"/>
    <property type="project" value="InterPro"/>
</dbReference>
<keyword evidence="4" id="KW-0539">Nucleus</keyword>
<evidence type="ECO:0000256" key="2">
    <source>
        <dbReference type="ARBA" id="ARBA00010059"/>
    </source>
</evidence>
<dbReference type="AlphaFoldDB" id="A0A292Q224"/>
<evidence type="ECO:0000256" key="3">
    <source>
        <dbReference type="ARBA" id="ARBA00023163"/>
    </source>
</evidence>
<comment type="similarity">
    <text evidence="2">Belongs to the TFIIA subunit 1 family.</text>
</comment>
<evidence type="ECO:0000256" key="1">
    <source>
        <dbReference type="ARBA" id="ARBA00004123"/>
    </source>
</evidence>
<dbReference type="Proteomes" id="UP001412239">
    <property type="component" value="Unassembled WGS sequence"/>
</dbReference>
<dbReference type="CDD" id="cd07976">
    <property type="entry name" value="TFIIA_alpha_beta_like"/>
    <property type="match status" value="1"/>
</dbReference>
<feature type="compositionally biased region" description="Low complexity" evidence="5">
    <location>
        <begin position="88"/>
        <end position="97"/>
    </location>
</feature>
<feature type="compositionally biased region" description="Acidic residues" evidence="5">
    <location>
        <begin position="317"/>
        <end position="346"/>
    </location>
</feature>
<dbReference type="Gene3D" id="2.30.18.10">
    <property type="entry name" value="Transcription factor IIA (TFIIA), beta-barrel domain"/>
    <property type="match status" value="1"/>
</dbReference>